<proteinExistence type="predicted"/>
<dbReference type="Pfam" id="PF04029">
    <property type="entry name" value="2-ph_phosp"/>
    <property type="match status" value="1"/>
</dbReference>
<dbReference type="AlphaFoldDB" id="A0AB34CEA4"/>
<dbReference type="GO" id="GO:0000287">
    <property type="term" value="F:magnesium ion binding"/>
    <property type="evidence" value="ECO:0007669"/>
    <property type="project" value="InterPro"/>
</dbReference>
<keyword evidence="3" id="KW-1185">Reference proteome</keyword>
<dbReference type="GO" id="GO:0050532">
    <property type="term" value="F:2-phosphosulfolactate phosphatase activity"/>
    <property type="evidence" value="ECO:0007669"/>
    <property type="project" value="InterPro"/>
</dbReference>
<dbReference type="InterPro" id="IPR005238">
    <property type="entry name" value="ComB-like"/>
</dbReference>
<dbReference type="RefSeq" id="WP_150015210.1">
    <property type="nucleotide sequence ID" value="NZ_VWVM01000023.1"/>
</dbReference>
<name>A0AB34CEA4_9GAMM</name>
<reference evidence="2 3" key="1">
    <citation type="submission" date="2019-09" db="EMBL/GenBank/DDBJ databases">
        <title>Genomic diversity of phyloplane-associated Pantoea species in Pakistan cotton crop.</title>
        <authorList>
            <person name="Tufail M.R."/>
            <person name="Cook D.R."/>
        </authorList>
    </citation>
    <scope>NUCLEOTIDE SEQUENCE [LARGE SCALE GENOMIC DNA]</scope>
    <source>
        <strain evidence="2 3">B_8</strain>
    </source>
</reference>
<gene>
    <name evidence="2" type="ORF">F3I20_20915</name>
</gene>
<evidence type="ECO:0000313" key="2">
    <source>
        <dbReference type="EMBL" id="KAA6119827.1"/>
    </source>
</evidence>
<dbReference type="InterPro" id="IPR036702">
    <property type="entry name" value="ComB-like_sf"/>
</dbReference>
<organism evidence="2 3">
    <name type="scientific">Candidatus Pantoea gossypiicola</name>
    <dbReference type="NCBI Taxonomy" id="2608008"/>
    <lineage>
        <taxon>Bacteria</taxon>
        <taxon>Pseudomonadati</taxon>
        <taxon>Pseudomonadota</taxon>
        <taxon>Gammaproteobacteria</taxon>
        <taxon>Enterobacterales</taxon>
        <taxon>Erwiniaceae</taxon>
        <taxon>Pantoea</taxon>
    </lineage>
</organism>
<sequence>MQWCNQDRFDVRLEWGTAAVRYAAKDVECIVIVDVMSFSTCVSLAVDNGAQVYPYPWKDASAIGFANNIGARLASYDRLSDAGGFSLSPASIRKIEKGEKLVLPSPNGSAISFLARDRVTDVTLFSGCFRNLSQTAMACRDFKRILVIPCGERWPDGSLRPAIEDYAAAGGIIAAIGRDCFSPEAAGAVAAWQQLNLLSLRECASALELQQRGFQEDVELCLDLDSAKWTWQLQGDFYAAGSERG</sequence>
<dbReference type="Proteomes" id="UP000324255">
    <property type="component" value="Unassembled WGS sequence"/>
</dbReference>
<protein>
    <recommendedName>
        <fullName evidence="1">Probable 2-phosphosulfolactate phosphatase</fullName>
    </recommendedName>
</protein>
<comment type="caution">
    <text evidence="2">The sequence shown here is derived from an EMBL/GenBank/DDBJ whole genome shotgun (WGS) entry which is preliminary data.</text>
</comment>
<accession>A0AB34CEA4</accession>
<dbReference type="EMBL" id="VWVM01000023">
    <property type="protein sequence ID" value="KAA6119827.1"/>
    <property type="molecule type" value="Genomic_DNA"/>
</dbReference>
<dbReference type="Gene3D" id="3.90.1560.10">
    <property type="entry name" value="ComB-like"/>
    <property type="match status" value="1"/>
</dbReference>
<evidence type="ECO:0000256" key="1">
    <source>
        <dbReference type="ARBA" id="ARBA00021948"/>
    </source>
</evidence>
<dbReference type="SUPFAM" id="SSF142823">
    <property type="entry name" value="ComB-like"/>
    <property type="match status" value="1"/>
</dbReference>
<evidence type="ECO:0000313" key="3">
    <source>
        <dbReference type="Proteomes" id="UP000324255"/>
    </source>
</evidence>